<feature type="region of interest" description="Disordered" evidence="1">
    <location>
        <begin position="1"/>
        <end position="33"/>
    </location>
</feature>
<protein>
    <submittedName>
        <fullName evidence="2">Uncharacterized protein</fullName>
    </submittedName>
</protein>
<keyword evidence="3" id="KW-1185">Reference proteome</keyword>
<feature type="region of interest" description="Disordered" evidence="1">
    <location>
        <begin position="83"/>
        <end position="104"/>
    </location>
</feature>
<comment type="caution">
    <text evidence="2">The sequence shown here is derived from an EMBL/GenBank/DDBJ whole genome shotgun (WGS) entry which is preliminary data.</text>
</comment>
<evidence type="ECO:0000256" key="1">
    <source>
        <dbReference type="SAM" id="MobiDB-lite"/>
    </source>
</evidence>
<accession>A0AAD8VB71</accession>
<gene>
    <name evidence="2" type="ORF">LY79DRAFT_254003</name>
</gene>
<sequence length="207" mass="22803">MSIHGPVPTFSRHEPRGLGWPCSDKAGTRSSRSRDQFQLARLYIIHSRRPVGRGVPKSGNDLPLLTLFFCYVQHHIREFARPAFGSQVDSNPPGTDGDHTCDRPSPDPGLLRVVAWYFSSNPTATGTEPSGDSSVAILVFQPRTASRELYCRPRAALLPIKARRYTPTLWARPIARGGEGGSGCDAADSRLVSSRHGETPWIKRTMP</sequence>
<dbReference type="RefSeq" id="XP_060419420.1">
    <property type="nucleotide sequence ID" value="XM_060551880.1"/>
</dbReference>
<organism evidence="2 3">
    <name type="scientific">Colletotrichum navitas</name>
    <dbReference type="NCBI Taxonomy" id="681940"/>
    <lineage>
        <taxon>Eukaryota</taxon>
        <taxon>Fungi</taxon>
        <taxon>Dikarya</taxon>
        <taxon>Ascomycota</taxon>
        <taxon>Pezizomycotina</taxon>
        <taxon>Sordariomycetes</taxon>
        <taxon>Hypocreomycetidae</taxon>
        <taxon>Glomerellales</taxon>
        <taxon>Glomerellaceae</taxon>
        <taxon>Colletotrichum</taxon>
        <taxon>Colletotrichum graminicola species complex</taxon>
    </lineage>
</organism>
<name>A0AAD8VB71_9PEZI</name>
<dbReference type="AlphaFoldDB" id="A0AAD8VB71"/>
<reference evidence="2" key="1">
    <citation type="submission" date="2021-06" db="EMBL/GenBank/DDBJ databases">
        <title>Comparative genomics, transcriptomics and evolutionary studies reveal genomic signatures of adaptation to plant cell wall in hemibiotrophic fungi.</title>
        <authorList>
            <consortium name="DOE Joint Genome Institute"/>
            <person name="Baroncelli R."/>
            <person name="Diaz J.F."/>
            <person name="Benocci T."/>
            <person name="Peng M."/>
            <person name="Battaglia E."/>
            <person name="Haridas S."/>
            <person name="Andreopoulos W."/>
            <person name="Labutti K."/>
            <person name="Pangilinan J."/>
            <person name="Floch G.L."/>
            <person name="Makela M.R."/>
            <person name="Henrissat B."/>
            <person name="Grigoriev I.V."/>
            <person name="Crouch J.A."/>
            <person name="De Vries R.P."/>
            <person name="Sukno S.A."/>
            <person name="Thon M.R."/>
        </authorList>
    </citation>
    <scope>NUCLEOTIDE SEQUENCE</scope>
    <source>
        <strain evidence="2">CBS 125086</strain>
    </source>
</reference>
<proteinExistence type="predicted"/>
<dbReference type="GeneID" id="85436120"/>
<evidence type="ECO:0000313" key="3">
    <source>
        <dbReference type="Proteomes" id="UP001230504"/>
    </source>
</evidence>
<evidence type="ECO:0000313" key="2">
    <source>
        <dbReference type="EMBL" id="KAK1598743.1"/>
    </source>
</evidence>
<dbReference type="Proteomes" id="UP001230504">
    <property type="component" value="Unassembled WGS sequence"/>
</dbReference>
<dbReference type="EMBL" id="JAHLJV010000004">
    <property type="protein sequence ID" value="KAK1598743.1"/>
    <property type="molecule type" value="Genomic_DNA"/>
</dbReference>